<sequence length="110" mass="13096">MVFPLNAIIIILKNNTQFITDKVLDNLSIGLSYLIEETKIYEKDTDKEIHEKLSIKISISRLIILLKRFYLESKRLDLPHYVTKWENLCLDINEFSEIRNIWINGKINHH</sequence>
<accession>A0A5J4RBS0</accession>
<dbReference type="AlphaFoldDB" id="A0A5J4RBS0"/>
<dbReference type="EMBL" id="SNRY01001394">
    <property type="protein sequence ID" value="KAA6331258.1"/>
    <property type="molecule type" value="Genomic_DNA"/>
</dbReference>
<proteinExistence type="predicted"/>
<gene>
    <name evidence="1" type="ORF">EZS27_020113</name>
</gene>
<evidence type="ECO:0000313" key="1">
    <source>
        <dbReference type="EMBL" id="KAA6331258.1"/>
    </source>
</evidence>
<protein>
    <submittedName>
        <fullName evidence="1">Uncharacterized protein</fullName>
    </submittedName>
</protein>
<organism evidence="1">
    <name type="scientific">termite gut metagenome</name>
    <dbReference type="NCBI Taxonomy" id="433724"/>
    <lineage>
        <taxon>unclassified sequences</taxon>
        <taxon>metagenomes</taxon>
        <taxon>organismal metagenomes</taxon>
    </lineage>
</organism>
<name>A0A5J4RBS0_9ZZZZ</name>
<comment type="caution">
    <text evidence="1">The sequence shown here is derived from an EMBL/GenBank/DDBJ whole genome shotgun (WGS) entry which is preliminary data.</text>
</comment>
<reference evidence="1" key="1">
    <citation type="submission" date="2019-03" db="EMBL/GenBank/DDBJ databases">
        <title>Single cell metagenomics reveals metabolic interactions within the superorganism composed of flagellate Streblomastix strix and complex community of Bacteroidetes bacteria on its surface.</title>
        <authorList>
            <person name="Treitli S.C."/>
            <person name="Kolisko M."/>
            <person name="Husnik F."/>
            <person name="Keeling P."/>
            <person name="Hampl V."/>
        </authorList>
    </citation>
    <scope>NUCLEOTIDE SEQUENCE</scope>
    <source>
        <strain evidence="1">STM</strain>
    </source>
</reference>